<feature type="region of interest" description="Disordered" evidence="18">
    <location>
        <begin position="265"/>
        <end position="380"/>
    </location>
</feature>
<evidence type="ECO:0000259" key="21">
    <source>
        <dbReference type="PROSITE" id="PS51914"/>
    </source>
</evidence>
<feature type="region of interest" description="Disordered" evidence="18">
    <location>
        <begin position="394"/>
        <end position="480"/>
    </location>
</feature>
<keyword evidence="11 19" id="KW-1133">Transmembrane helix</keyword>
<comment type="caution">
    <text evidence="22">The sequence shown here is derived from an EMBL/GenBank/DDBJ whole genome shotgun (WGS) entry which is preliminary data.</text>
</comment>
<comment type="similarity">
    <text evidence="5">Belongs to the ATG27 family.</text>
</comment>
<dbReference type="InterPro" id="IPR044865">
    <property type="entry name" value="MRH_dom"/>
</dbReference>
<evidence type="ECO:0000256" key="7">
    <source>
        <dbReference type="ARBA" id="ARBA00022448"/>
    </source>
</evidence>
<protein>
    <recommendedName>
        <fullName evidence="6">Autophagy-related protein 27</fullName>
    </recommendedName>
</protein>
<dbReference type="AlphaFoldDB" id="A0AAW0CB62"/>
<evidence type="ECO:0000256" key="20">
    <source>
        <dbReference type="SAM" id="SignalP"/>
    </source>
</evidence>
<feature type="compositionally biased region" description="Polar residues" evidence="18">
    <location>
        <begin position="331"/>
        <end position="341"/>
    </location>
</feature>
<keyword evidence="23" id="KW-1185">Reference proteome</keyword>
<comment type="subcellular location">
    <subcellularLocation>
        <location evidence="2">Cytoplasmic vesicle membrane</location>
        <topology evidence="2">Single-pass type I membrane protein</topology>
    </subcellularLocation>
    <subcellularLocation>
        <location evidence="4">Golgi apparatus membrane</location>
        <topology evidence="4">Single-pass type I membrane protein</topology>
    </subcellularLocation>
    <subcellularLocation>
        <location evidence="1">Mitochondrion membrane</location>
        <topology evidence="1">Single-pass membrane protein</topology>
    </subcellularLocation>
    <subcellularLocation>
        <location evidence="3">Preautophagosomal structure membrane</location>
        <topology evidence="3">Single-pass type I membrane protein</topology>
    </subcellularLocation>
</comment>
<keyword evidence="9 20" id="KW-0732">Signal</keyword>
<dbReference type="PANTHER" id="PTHR15071:SF0">
    <property type="entry name" value="MANNOSE 6-PHOSPHATE RECEPTOR-LIKE PROTEIN 1"/>
    <property type="match status" value="1"/>
</dbReference>
<evidence type="ECO:0000256" key="16">
    <source>
        <dbReference type="ARBA" id="ARBA00023157"/>
    </source>
</evidence>
<evidence type="ECO:0000313" key="23">
    <source>
        <dbReference type="Proteomes" id="UP001362999"/>
    </source>
</evidence>
<feature type="domain" description="MRH" evidence="21">
    <location>
        <begin position="26"/>
        <end position="179"/>
    </location>
</feature>
<keyword evidence="12" id="KW-0072">Autophagy</keyword>
<dbReference type="Pfam" id="PF09451">
    <property type="entry name" value="ATG27"/>
    <property type="match status" value="1"/>
</dbReference>
<keyword evidence="8 19" id="KW-0812">Transmembrane</keyword>
<keyword evidence="15 19" id="KW-0472">Membrane</keyword>
<evidence type="ECO:0000256" key="11">
    <source>
        <dbReference type="ARBA" id="ARBA00022989"/>
    </source>
</evidence>
<evidence type="ECO:0000256" key="4">
    <source>
        <dbReference type="ARBA" id="ARBA00004614"/>
    </source>
</evidence>
<reference evidence="22 23" key="1">
    <citation type="journal article" date="2024" name="J Genomics">
        <title>Draft genome sequencing and assembly of Favolaschia claudopus CIRM-BRFM 2984 isolated from oak limbs.</title>
        <authorList>
            <person name="Navarro D."/>
            <person name="Drula E."/>
            <person name="Chaduli D."/>
            <person name="Cazenave R."/>
            <person name="Ahrendt S."/>
            <person name="Wang J."/>
            <person name="Lipzen A."/>
            <person name="Daum C."/>
            <person name="Barry K."/>
            <person name="Grigoriev I.V."/>
            <person name="Favel A."/>
            <person name="Rosso M.N."/>
            <person name="Martin F."/>
        </authorList>
    </citation>
    <scope>NUCLEOTIDE SEQUENCE [LARGE SCALE GENOMIC DNA]</scope>
    <source>
        <strain evidence="22 23">CIRM-BRFM 2984</strain>
    </source>
</reference>
<evidence type="ECO:0000313" key="22">
    <source>
        <dbReference type="EMBL" id="KAK7036183.1"/>
    </source>
</evidence>
<dbReference type="SUPFAM" id="SSF50911">
    <property type="entry name" value="Mannose 6-phosphate receptor domain"/>
    <property type="match status" value="1"/>
</dbReference>
<keyword evidence="10" id="KW-0653">Protein transport</keyword>
<keyword evidence="14" id="KW-0496">Mitochondrion</keyword>
<evidence type="ECO:0000256" key="1">
    <source>
        <dbReference type="ARBA" id="ARBA00004304"/>
    </source>
</evidence>
<evidence type="ECO:0000256" key="17">
    <source>
        <dbReference type="ARBA" id="ARBA00023329"/>
    </source>
</evidence>
<keyword evidence="13" id="KW-0333">Golgi apparatus</keyword>
<dbReference type="EMBL" id="JAWWNJ010000019">
    <property type="protein sequence ID" value="KAK7036183.1"/>
    <property type="molecule type" value="Genomic_DNA"/>
</dbReference>
<evidence type="ECO:0000256" key="15">
    <source>
        <dbReference type="ARBA" id="ARBA00023136"/>
    </source>
</evidence>
<gene>
    <name evidence="22" type="ORF">R3P38DRAFT_3351096</name>
</gene>
<dbReference type="Proteomes" id="UP001362999">
    <property type="component" value="Unassembled WGS sequence"/>
</dbReference>
<evidence type="ECO:0000256" key="2">
    <source>
        <dbReference type="ARBA" id="ARBA00004358"/>
    </source>
</evidence>
<keyword evidence="17" id="KW-0968">Cytoplasmic vesicle</keyword>
<organism evidence="22 23">
    <name type="scientific">Favolaschia claudopus</name>
    <dbReference type="NCBI Taxonomy" id="2862362"/>
    <lineage>
        <taxon>Eukaryota</taxon>
        <taxon>Fungi</taxon>
        <taxon>Dikarya</taxon>
        <taxon>Basidiomycota</taxon>
        <taxon>Agaricomycotina</taxon>
        <taxon>Agaricomycetes</taxon>
        <taxon>Agaricomycetidae</taxon>
        <taxon>Agaricales</taxon>
        <taxon>Marasmiineae</taxon>
        <taxon>Mycenaceae</taxon>
        <taxon>Favolaschia</taxon>
    </lineage>
</organism>
<keyword evidence="16" id="KW-1015">Disulfide bond</keyword>
<feature type="compositionally biased region" description="Gly residues" evidence="18">
    <location>
        <begin position="468"/>
        <end position="480"/>
    </location>
</feature>
<feature type="transmembrane region" description="Helical" evidence="19">
    <location>
        <begin position="187"/>
        <end position="206"/>
    </location>
</feature>
<feature type="compositionally biased region" description="Basic and acidic residues" evidence="18">
    <location>
        <begin position="288"/>
        <end position="299"/>
    </location>
</feature>
<feature type="chain" id="PRO_5043485869" description="Autophagy-related protein 27" evidence="20">
    <location>
        <begin position="24"/>
        <end position="480"/>
    </location>
</feature>
<evidence type="ECO:0000256" key="13">
    <source>
        <dbReference type="ARBA" id="ARBA00023034"/>
    </source>
</evidence>
<accession>A0AAW0CB62</accession>
<evidence type="ECO:0000256" key="12">
    <source>
        <dbReference type="ARBA" id="ARBA00023006"/>
    </source>
</evidence>
<dbReference type="GO" id="GO:0010008">
    <property type="term" value="C:endosome membrane"/>
    <property type="evidence" value="ECO:0007669"/>
    <property type="project" value="UniProtKB-SubCell"/>
</dbReference>
<proteinExistence type="inferred from homology"/>
<keyword evidence="7" id="KW-0813">Transport</keyword>
<evidence type="ECO:0000256" key="3">
    <source>
        <dbReference type="ARBA" id="ARBA00004472"/>
    </source>
</evidence>
<evidence type="ECO:0000256" key="8">
    <source>
        <dbReference type="ARBA" id="ARBA00022692"/>
    </source>
</evidence>
<evidence type="ECO:0000256" key="10">
    <source>
        <dbReference type="ARBA" id="ARBA00022927"/>
    </source>
</evidence>
<evidence type="ECO:0000256" key="9">
    <source>
        <dbReference type="ARBA" id="ARBA00022729"/>
    </source>
</evidence>
<feature type="signal peptide" evidence="20">
    <location>
        <begin position="1"/>
        <end position="23"/>
    </location>
</feature>
<evidence type="ECO:0000256" key="5">
    <source>
        <dbReference type="ARBA" id="ARBA00005363"/>
    </source>
</evidence>
<dbReference type="InterPro" id="IPR018939">
    <property type="entry name" value="Autophagy-rel_prot_27"/>
</dbReference>
<dbReference type="GO" id="GO:0000139">
    <property type="term" value="C:Golgi membrane"/>
    <property type="evidence" value="ECO:0007669"/>
    <property type="project" value="UniProtKB-SubCell"/>
</dbReference>
<evidence type="ECO:0000256" key="18">
    <source>
        <dbReference type="SAM" id="MobiDB-lite"/>
    </source>
</evidence>
<evidence type="ECO:0000256" key="6">
    <source>
        <dbReference type="ARBA" id="ARBA00013776"/>
    </source>
</evidence>
<evidence type="ECO:0000256" key="19">
    <source>
        <dbReference type="SAM" id="Phobius"/>
    </source>
</evidence>
<dbReference type="InterPro" id="IPR009011">
    <property type="entry name" value="Man6P_isomerase_rcpt-bd_dom_sf"/>
</dbReference>
<name>A0AAW0CB62_9AGAR</name>
<dbReference type="PANTHER" id="PTHR15071">
    <property type="entry name" value="MANNOSE-6-PHOSPHATE RECEPTOR FAMILY MEMBER"/>
    <property type="match status" value="1"/>
</dbReference>
<feature type="compositionally biased region" description="Low complexity" evidence="18">
    <location>
        <begin position="408"/>
        <end position="429"/>
    </location>
</feature>
<sequence length="480" mass="50912">MARRASSAFLLLLTFLLLPFAYADDKPCTGRNAGKFYDLNSLQSAKDYTMKTAQGHELVLSACKSVSHETWGLKVQDPGIVGGFVRRGHGDFSLGQINTTLSFSGRANYPHLTYKSGSKCLDSNGKTIENLRGSTEIEFICDPSAGKGNPRLIAQLPPGGDDEACAWVFEWRTAAACPTSEGITFGGVIWFLFISFLVLLALYLLIGTLYNFFALGLTGTDAFPRFSVASMMYHGQEAFNMAGEWWNSGRGDGFKFSSTARGPVGLGGPGGFPTSHHHQHAQGQAAQRDPEHGGFERSRSSSNGTNANPFIRSGASVRKERMPQPQPQPQTNPASHQTQVMQPGANVGAGMVPSNMPAPMGMPVPPSLSGAMGGGAELQGLNPASHQAQMMAGMPVPHLSSPSPGAAGPNTQNQNPNQNQSGENGNGSEKPQPTRRETGQSQTFAVGDDEEEDVGVEGQVQVADVRGRMGGGEGEGVIRL</sequence>
<evidence type="ECO:0000256" key="14">
    <source>
        <dbReference type="ARBA" id="ARBA00023128"/>
    </source>
</evidence>
<dbReference type="PROSITE" id="PS51914">
    <property type="entry name" value="MRH"/>
    <property type="match status" value="1"/>
</dbReference>
<dbReference type="Gene3D" id="2.70.130.10">
    <property type="entry name" value="Mannose-6-phosphate receptor binding domain"/>
    <property type="match status" value="1"/>
</dbReference>